<comment type="caution">
    <text evidence="4">The sequence shown here is derived from an EMBL/GenBank/DDBJ whole genome shotgun (WGS) entry which is preliminary data.</text>
</comment>
<dbReference type="EMBL" id="QXFZ01001069">
    <property type="protein sequence ID" value="KAE9097741.1"/>
    <property type="molecule type" value="Genomic_DNA"/>
</dbReference>
<dbReference type="Proteomes" id="UP000488956">
    <property type="component" value="Unassembled WGS sequence"/>
</dbReference>
<dbReference type="Proteomes" id="UP000437068">
    <property type="component" value="Unassembled WGS sequence"/>
</dbReference>
<evidence type="ECO:0000313" key="3">
    <source>
        <dbReference type="EMBL" id="KAE9057496.1"/>
    </source>
</evidence>
<dbReference type="Proteomes" id="UP000429523">
    <property type="component" value="Unassembled WGS sequence"/>
</dbReference>
<evidence type="ECO:0000313" key="10">
    <source>
        <dbReference type="EMBL" id="KAE9265220.1"/>
    </source>
</evidence>
<dbReference type="Proteomes" id="UP000441208">
    <property type="component" value="Unassembled WGS sequence"/>
</dbReference>
<evidence type="ECO:0000313" key="13">
    <source>
        <dbReference type="Proteomes" id="UP000437068"/>
    </source>
</evidence>
<dbReference type="EMBL" id="QXGC01006752">
    <property type="protein sequence ID" value="KAE9161735.1"/>
    <property type="molecule type" value="Genomic_DNA"/>
</dbReference>
<evidence type="ECO:0000313" key="12">
    <source>
        <dbReference type="Proteomes" id="UP000433483"/>
    </source>
</evidence>
<name>A0A6A3PKS8_9STRA</name>
<protein>
    <recommendedName>
        <fullName evidence="20">Secreted protein</fullName>
    </recommendedName>
</protein>
<keyword evidence="12" id="KW-1185">Reference proteome</keyword>
<dbReference type="EMBL" id="QXGE01006971">
    <property type="protein sequence ID" value="KAE9264230.1"/>
    <property type="molecule type" value="Genomic_DNA"/>
</dbReference>
<evidence type="ECO:0000313" key="17">
    <source>
        <dbReference type="Proteomes" id="UP000476176"/>
    </source>
</evidence>
<feature type="signal peptide" evidence="1">
    <location>
        <begin position="1"/>
        <end position="18"/>
    </location>
</feature>
<dbReference type="EMBL" id="QXFX01007019">
    <property type="protein sequence ID" value="KAE9057496.1"/>
    <property type="molecule type" value="Genomic_DNA"/>
</dbReference>
<evidence type="ECO:0008006" key="20">
    <source>
        <dbReference type="Google" id="ProtNLM"/>
    </source>
</evidence>
<evidence type="ECO:0000313" key="19">
    <source>
        <dbReference type="Proteomes" id="UP000488956"/>
    </source>
</evidence>
<evidence type="ECO:0000313" key="14">
    <source>
        <dbReference type="Proteomes" id="UP000440367"/>
    </source>
</evidence>
<evidence type="ECO:0000313" key="5">
    <source>
        <dbReference type="EMBL" id="KAE9097741.1"/>
    </source>
</evidence>
<dbReference type="AlphaFoldDB" id="A0A6A3PKS8"/>
<accession>A0A6A3PKS8</accession>
<reference evidence="11 12" key="1">
    <citation type="submission" date="2018-08" db="EMBL/GenBank/DDBJ databases">
        <title>Genomic investigation of the strawberry pathogen Phytophthora fragariae indicates pathogenicity is determined by transcriptional variation in three key races.</title>
        <authorList>
            <person name="Adams T.M."/>
            <person name="Armitage A.D."/>
            <person name="Sobczyk M.K."/>
            <person name="Bates H.J."/>
            <person name="Dunwell J.M."/>
            <person name="Nellist C.F."/>
            <person name="Harrison R.J."/>
        </authorList>
    </citation>
    <scope>NUCLEOTIDE SEQUENCE [LARGE SCALE GENOMIC DNA]</scope>
    <source>
        <strain evidence="9 13">A4</strain>
        <strain evidence="8 14">BC-1</strain>
        <strain evidence="7 17">BC-23</strain>
        <strain evidence="6 12">NOV-27</strain>
        <strain evidence="4 15">NOV-5</strain>
        <strain evidence="5 16">NOV-71</strain>
        <strain evidence="10 18">NOV-77</strain>
        <strain evidence="2 11">NOV-9</strain>
        <strain evidence="3 19">ONT-3</strain>
    </source>
</reference>
<evidence type="ECO:0000256" key="1">
    <source>
        <dbReference type="SAM" id="SignalP"/>
    </source>
</evidence>
<evidence type="ECO:0000313" key="8">
    <source>
        <dbReference type="EMBL" id="KAE9179312.1"/>
    </source>
</evidence>
<dbReference type="EMBL" id="QXGF01003396">
    <property type="protein sequence ID" value="KAE8921666.1"/>
    <property type="molecule type" value="Genomic_DNA"/>
</dbReference>
<proteinExistence type="predicted"/>
<evidence type="ECO:0000313" key="16">
    <source>
        <dbReference type="Proteomes" id="UP000441208"/>
    </source>
</evidence>
<dbReference type="Proteomes" id="UP000476176">
    <property type="component" value="Unassembled WGS sequence"/>
</dbReference>
<dbReference type="Proteomes" id="UP000440367">
    <property type="component" value="Unassembled WGS sequence"/>
</dbReference>
<dbReference type="OrthoDB" id="10269127at2759"/>
<evidence type="ECO:0000313" key="15">
    <source>
        <dbReference type="Proteomes" id="UP000440732"/>
    </source>
</evidence>
<gene>
    <name evidence="9" type="ORF">PF001_g31368</name>
    <name evidence="8" type="ORF">PF002_g27846</name>
    <name evidence="7" type="ORF">PF004_g30728</name>
    <name evidence="6" type="ORF">PF005_g31636</name>
    <name evidence="4" type="ORF">PF006_g32195</name>
    <name evidence="5" type="ORF">PF007_g16518</name>
    <name evidence="10" type="ORF">PF008_g31913</name>
    <name evidence="2" type="ORF">PF009_g28057</name>
    <name evidence="3" type="ORF">PF010_g31353</name>
</gene>
<dbReference type="Proteomes" id="UP000486351">
    <property type="component" value="Unassembled WGS sequence"/>
</dbReference>
<evidence type="ECO:0000313" key="18">
    <source>
        <dbReference type="Proteomes" id="UP000486351"/>
    </source>
</evidence>
<evidence type="ECO:0000313" key="4">
    <source>
        <dbReference type="EMBL" id="KAE9058264.1"/>
    </source>
</evidence>
<feature type="chain" id="PRO_5036380355" description="Secreted protein" evidence="1">
    <location>
        <begin position="19"/>
        <end position="64"/>
    </location>
</feature>
<evidence type="ECO:0000313" key="11">
    <source>
        <dbReference type="Proteomes" id="UP000429523"/>
    </source>
</evidence>
<dbReference type="EMBL" id="QXGD01003247">
    <property type="protein sequence ID" value="KAE9179312.1"/>
    <property type="molecule type" value="Genomic_DNA"/>
</dbReference>
<dbReference type="EMBL" id="QXGB01006634">
    <property type="protein sequence ID" value="KAE9160467.1"/>
    <property type="molecule type" value="Genomic_DNA"/>
</dbReference>
<dbReference type="EMBL" id="QXGA01008360">
    <property type="protein sequence ID" value="KAE9058264.1"/>
    <property type="molecule type" value="Genomic_DNA"/>
</dbReference>
<keyword evidence="1" id="KW-0732">Signal</keyword>
<evidence type="ECO:0000313" key="9">
    <source>
        <dbReference type="EMBL" id="KAE9264230.1"/>
    </source>
</evidence>
<dbReference type="Proteomes" id="UP000440732">
    <property type="component" value="Unassembled WGS sequence"/>
</dbReference>
<organism evidence="4 15">
    <name type="scientific">Phytophthora fragariae</name>
    <dbReference type="NCBI Taxonomy" id="53985"/>
    <lineage>
        <taxon>Eukaryota</taxon>
        <taxon>Sar</taxon>
        <taxon>Stramenopiles</taxon>
        <taxon>Oomycota</taxon>
        <taxon>Peronosporomycetes</taxon>
        <taxon>Peronosporales</taxon>
        <taxon>Peronosporaceae</taxon>
        <taxon>Phytophthora</taxon>
    </lineage>
</organism>
<evidence type="ECO:0000313" key="2">
    <source>
        <dbReference type="EMBL" id="KAE8921666.1"/>
    </source>
</evidence>
<evidence type="ECO:0000313" key="6">
    <source>
        <dbReference type="EMBL" id="KAE9160467.1"/>
    </source>
</evidence>
<dbReference type="Proteomes" id="UP000433483">
    <property type="component" value="Unassembled WGS sequence"/>
</dbReference>
<evidence type="ECO:0000313" key="7">
    <source>
        <dbReference type="EMBL" id="KAE9161735.1"/>
    </source>
</evidence>
<sequence length="64" mass="6882">MQCLACVLVISSWTNGFCKLVMLAFVECWRRFTPCASSPGSKFLLSMTTPTSSEVRGGDAACGK</sequence>
<dbReference type="EMBL" id="QXFY01007878">
    <property type="protein sequence ID" value="KAE9265220.1"/>
    <property type="molecule type" value="Genomic_DNA"/>
</dbReference>